<feature type="chain" id="PRO_5013247164" evidence="4">
    <location>
        <begin position="29"/>
        <end position="406"/>
    </location>
</feature>
<dbReference type="EMBL" id="FTOT01000002">
    <property type="protein sequence ID" value="SIS75405.1"/>
    <property type="molecule type" value="Genomic_DNA"/>
</dbReference>
<dbReference type="GO" id="GO:0006865">
    <property type="term" value="P:amino acid transport"/>
    <property type="evidence" value="ECO:0007669"/>
    <property type="project" value="UniProtKB-KW"/>
</dbReference>
<evidence type="ECO:0000256" key="3">
    <source>
        <dbReference type="ARBA" id="ARBA00022970"/>
    </source>
</evidence>
<feature type="domain" description="Leucine-binding protein" evidence="5">
    <location>
        <begin position="34"/>
        <end position="363"/>
    </location>
</feature>
<evidence type="ECO:0000313" key="6">
    <source>
        <dbReference type="EMBL" id="SIS75405.1"/>
    </source>
</evidence>
<dbReference type="OrthoDB" id="9786833at2"/>
<comment type="similarity">
    <text evidence="1">Belongs to the leucine-binding protein family.</text>
</comment>
<dbReference type="PANTHER" id="PTHR30483:SF6">
    <property type="entry name" value="PERIPLASMIC BINDING PROTEIN OF ABC TRANSPORTER FOR NATURAL AMINO ACIDS"/>
    <property type="match status" value="1"/>
</dbReference>
<dbReference type="RefSeq" id="WP_076529284.1">
    <property type="nucleotide sequence ID" value="NZ_BMEH01000002.1"/>
</dbReference>
<keyword evidence="3" id="KW-0029">Amino-acid transport</keyword>
<dbReference type="InterPro" id="IPR051010">
    <property type="entry name" value="BCAA_transport"/>
</dbReference>
<evidence type="ECO:0000256" key="2">
    <source>
        <dbReference type="ARBA" id="ARBA00022729"/>
    </source>
</evidence>
<sequence length="406" mass="43204">MTFTRRTAMASLAGIGLMGGLGLAPAQAKDATTPVKIGYAISLTGPNAGGAGTTILPNYQLWAHDLREKGGIKVGDVIRPIEIIEYDDRSNSEEAVKAVERLITQDKVDILLAPWGTALNLAVGPLFDRAGYIQATPTAITDRAPDLIKRWPRAFLLSGTAASWAEPVVELMAEARAAGHIDDNVAMVSVADAFGIDLAAAARKAFAEAGFKLTYDRTYPVGTQDFSSIMAEVRDTKAFVAFSYPPDTIAITDNAQLHNFSPNVMYVGIGGAFPMFLDRFGASADTLLTHGGLNLADERVKGYIDKHVEVTGRRPDSAGSIVMYAALQAMEQAIERTGSLKGDDIAAELKSGTFDTVLGEINLGSQMMPNIFKAGQIRDGWVVGLGPADASGRGDFVMPKAPWPAR</sequence>
<evidence type="ECO:0000259" key="5">
    <source>
        <dbReference type="Pfam" id="PF13458"/>
    </source>
</evidence>
<feature type="signal peptide" evidence="4">
    <location>
        <begin position="1"/>
        <end position="28"/>
    </location>
</feature>
<dbReference type="PROSITE" id="PS51318">
    <property type="entry name" value="TAT"/>
    <property type="match status" value="1"/>
</dbReference>
<dbReference type="Pfam" id="PF13458">
    <property type="entry name" value="Peripla_BP_6"/>
    <property type="match status" value="1"/>
</dbReference>
<dbReference type="InterPro" id="IPR028081">
    <property type="entry name" value="Leu-bd"/>
</dbReference>
<dbReference type="CDD" id="cd06338">
    <property type="entry name" value="PBP1_ABC_ligand_binding-like"/>
    <property type="match status" value="1"/>
</dbReference>
<keyword evidence="7" id="KW-1185">Reference proteome</keyword>
<dbReference type="SUPFAM" id="SSF53822">
    <property type="entry name" value="Periplasmic binding protein-like I"/>
    <property type="match status" value="1"/>
</dbReference>
<reference evidence="6 7" key="1">
    <citation type="submission" date="2017-01" db="EMBL/GenBank/DDBJ databases">
        <authorList>
            <person name="Mah S.A."/>
            <person name="Swanson W.J."/>
            <person name="Moy G.W."/>
            <person name="Vacquier V.D."/>
        </authorList>
    </citation>
    <scope>NUCLEOTIDE SEQUENCE [LARGE SCALE GENOMIC DNA]</scope>
    <source>
        <strain evidence="6 7">DSM 26375</strain>
    </source>
</reference>
<evidence type="ECO:0000256" key="4">
    <source>
        <dbReference type="SAM" id="SignalP"/>
    </source>
</evidence>
<proteinExistence type="inferred from homology"/>
<evidence type="ECO:0000313" key="7">
    <source>
        <dbReference type="Proteomes" id="UP000186141"/>
    </source>
</evidence>
<gene>
    <name evidence="6" type="ORF">SAMN05421774_10254</name>
</gene>
<dbReference type="InterPro" id="IPR028082">
    <property type="entry name" value="Peripla_BP_I"/>
</dbReference>
<accession>A0A1N7LNH0</accession>
<keyword evidence="3" id="KW-0813">Transport</keyword>
<evidence type="ECO:0000256" key="1">
    <source>
        <dbReference type="ARBA" id="ARBA00010062"/>
    </source>
</evidence>
<name>A0A1N7LNH0_9RHOB</name>
<dbReference type="PANTHER" id="PTHR30483">
    <property type="entry name" value="LEUCINE-SPECIFIC-BINDING PROTEIN"/>
    <property type="match status" value="1"/>
</dbReference>
<dbReference type="Gene3D" id="3.40.50.2300">
    <property type="match status" value="2"/>
</dbReference>
<dbReference type="InterPro" id="IPR006311">
    <property type="entry name" value="TAT_signal"/>
</dbReference>
<protein>
    <submittedName>
        <fullName evidence="6">Amino acid/amide ABC transporter substrate-binding protein, HAAT family</fullName>
    </submittedName>
</protein>
<dbReference type="STRING" id="1086013.SAMN05421774_10254"/>
<dbReference type="Proteomes" id="UP000186141">
    <property type="component" value="Unassembled WGS sequence"/>
</dbReference>
<keyword evidence="2 4" id="KW-0732">Signal</keyword>
<organism evidence="6 7">
    <name type="scientific">Gemmobacter megaterium</name>
    <dbReference type="NCBI Taxonomy" id="1086013"/>
    <lineage>
        <taxon>Bacteria</taxon>
        <taxon>Pseudomonadati</taxon>
        <taxon>Pseudomonadota</taxon>
        <taxon>Alphaproteobacteria</taxon>
        <taxon>Rhodobacterales</taxon>
        <taxon>Paracoccaceae</taxon>
        <taxon>Gemmobacter</taxon>
    </lineage>
</organism>
<dbReference type="AlphaFoldDB" id="A0A1N7LNH0"/>